<dbReference type="Gene3D" id="3.40.50.1240">
    <property type="entry name" value="Phosphoglycerate mutase-like"/>
    <property type="match status" value="2"/>
</dbReference>
<accession>A0A8C4N9C7</accession>
<dbReference type="Pfam" id="PF00328">
    <property type="entry name" value="His_Phos_2"/>
    <property type="match status" value="1"/>
</dbReference>
<keyword evidence="2" id="KW-0472">Membrane</keyword>
<dbReference type="InterPro" id="IPR000560">
    <property type="entry name" value="His_Pase_clade-2"/>
</dbReference>
<dbReference type="Proteomes" id="UP000694388">
    <property type="component" value="Unplaced"/>
</dbReference>
<keyword evidence="2" id="KW-1133">Transmembrane helix</keyword>
<dbReference type="PANTHER" id="PTHR11567">
    <property type="entry name" value="ACID PHOSPHATASE-RELATED"/>
    <property type="match status" value="1"/>
</dbReference>
<evidence type="ECO:0000313" key="4">
    <source>
        <dbReference type="Ensembl" id="ENSEBUP00000004372.1"/>
    </source>
</evidence>
<dbReference type="InterPro" id="IPR029033">
    <property type="entry name" value="His_PPase_superfam"/>
</dbReference>
<sequence length="364" mass="41685">MATKCHCYCLGLVMFAATYSINCQSTTITTTNNHTDWKTINTTMTDSMETASTTSAITLTPEGMRQHYELGHFLRKRYSGFLNQTYLRAEVHVRSTDVDRTLMSAEADLAGLFPLPEDKQWQPHLSWQPIPVHTRPTRQDRVLRFPLWNCPRYRELMQETEESASYQKKACDNQVSQSIEVHILISQIVCSQLDPLYFCLCRCSLRSIISPPSKFSRQFLAFPTFQHDTTLAALQMALGVFNNILPPYAGCHIFELYQLHNGSAWVEQWFRNSSTDDPYPLTLPGCTHACPLEKFLELTASIVPIDWHRLCVGEHKSVLVMLAIATLLTFVTLVLIMIYLLKNKKKPRDGYHPVEDQDQEQDTA</sequence>
<dbReference type="CDD" id="cd07061">
    <property type="entry name" value="HP_HAP_like"/>
    <property type="match status" value="1"/>
</dbReference>
<keyword evidence="3" id="KW-0732">Signal</keyword>
<dbReference type="InterPro" id="IPR050645">
    <property type="entry name" value="Histidine_acid_phosphatase"/>
</dbReference>
<dbReference type="GO" id="GO:0005764">
    <property type="term" value="C:lysosome"/>
    <property type="evidence" value="ECO:0007669"/>
    <property type="project" value="TreeGrafter"/>
</dbReference>
<dbReference type="GO" id="GO:0003993">
    <property type="term" value="F:acid phosphatase activity"/>
    <property type="evidence" value="ECO:0007669"/>
    <property type="project" value="TreeGrafter"/>
</dbReference>
<keyword evidence="2" id="KW-0812">Transmembrane</keyword>
<reference evidence="4" key="1">
    <citation type="submission" date="2025-08" db="UniProtKB">
        <authorList>
            <consortium name="Ensembl"/>
        </authorList>
    </citation>
    <scope>IDENTIFICATION</scope>
</reference>
<feature type="chain" id="PRO_5034909875" evidence="3">
    <location>
        <begin position="21"/>
        <end position="364"/>
    </location>
</feature>
<dbReference type="GO" id="GO:0007040">
    <property type="term" value="P:lysosome organization"/>
    <property type="evidence" value="ECO:0007669"/>
    <property type="project" value="TreeGrafter"/>
</dbReference>
<evidence type="ECO:0000313" key="5">
    <source>
        <dbReference type="Proteomes" id="UP000694388"/>
    </source>
</evidence>
<dbReference type="Ensembl" id="ENSEBUT00000004805.1">
    <property type="protein sequence ID" value="ENSEBUP00000004372.1"/>
    <property type="gene ID" value="ENSEBUG00000003067.1"/>
</dbReference>
<organism evidence="4 5">
    <name type="scientific">Eptatretus burgeri</name>
    <name type="common">Inshore hagfish</name>
    <dbReference type="NCBI Taxonomy" id="7764"/>
    <lineage>
        <taxon>Eukaryota</taxon>
        <taxon>Metazoa</taxon>
        <taxon>Chordata</taxon>
        <taxon>Craniata</taxon>
        <taxon>Vertebrata</taxon>
        <taxon>Cyclostomata</taxon>
        <taxon>Myxini</taxon>
        <taxon>Myxiniformes</taxon>
        <taxon>Myxinidae</taxon>
        <taxon>Eptatretinae</taxon>
        <taxon>Eptatretus</taxon>
    </lineage>
</organism>
<dbReference type="SUPFAM" id="SSF53254">
    <property type="entry name" value="Phosphoglycerate mutase-like"/>
    <property type="match status" value="1"/>
</dbReference>
<name>A0A8C4N9C7_EPTBU</name>
<evidence type="ECO:0000256" key="3">
    <source>
        <dbReference type="SAM" id="SignalP"/>
    </source>
</evidence>
<reference evidence="4" key="2">
    <citation type="submission" date="2025-09" db="UniProtKB">
        <authorList>
            <consortium name="Ensembl"/>
        </authorList>
    </citation>
    <scope>IDENTIFICATION</scope>
</reference>
<comment type="similarity">
    <text evidence="1">Belongs to the histidine acid phosphatase family.</text>
</comment>
<dbReference type="AlphaFoldDB" id="A0A8C4N9C7"/>
<evidence type="ECO:0000256" key="2">
    <source>
        <dbReference type="SAM" id="Phobius"/>
    </source>
</evidence>
<dbReference type="PANTHER" id="PTHR11567:SF210">
    <property type="entry name" value="ACID PHOSPHATASE 5-RELATED"/>
    <property type="match status" value="1"/>
</dbReference>
<dbReference type="GeneTree" id="ENSGT00940000158446"/>
<proteinExistence type="inferred from homology"/>
<feature type="transmembrane region" description="Helical" evidence="2">
    <location>
        <begin position="318"/>
        <end position="341"/>
    </location>
</feature>
<evidence type="ECO:0000256" key="1">
    <source>
        <dbReference type="ARBA" id="ARBA00005375"/>
    </source>
</evidence>
<feature type="signal peptide" evidence="3">
    <location>
        <begin position="1"/>
        <end position="20"/>
    </location>
</feature>
<dbReference type="OMA" id="QICPYSQ"/>
<keyword evidence="5" id="KW-1185">Reference proteome</keyword>
<protein>
    <submittedName>
        <fullName evidence="4">Acid phosphatase 2, lysosomal</fullName>
    </submittedName>
</protein>